<dbReference type="SUPFAM" id="SSF54695">
    <property type="entry name" value="POZ domain"/>
    <property type="match status" value="1"/>
</dbReference>
<dbReference type="SMART" id="SM00225">
    <property type="entry name" value="BTB"/>
    <property type="match status" value="1"/>
</dbReference>
<dbReference type="GeneID" id="100573608"/>
<keyword evidence="5" id="KW-1185">Reference proteome</keyword>
<dbReference type="Gene3D" id="2.120.10.80">
    <property type="entry name" value="Kelch-type beta propeller"/>
    <property type="match status" value="1"/>
</dbReference>
<protein>
    <recommendedName>
        <fullName evidence="3">BTB domain-containing protein</fullName>
    </recommendedName>
</protein>
<keyword evidence="1" id="KW-0880">Kelch repeat</keyword>
<name>A0A8R2JWZ7_ACYPI</name>
<dbReference type="Pfam" id="PF07707">
    <property type="entry name" value="BACK"/>
    <property type="match status" value="2"/>
</dbReference>
<dbReference type="EnsemblMetazoa" id="XM_029492613.1">
    <property type="protein sequence ID" value="XP_029348473.1"/>
    <property type="gene ID" value="LOC100573608"/>
</dbReference>
<evidence type="ECO:0000259" key="3">
    <source>
        <dbReference type="PROSITE" id="PS50097"/>
    </source>
</evidence>
<dbReference type="SUPFAM" id="SSF50965">
    <property type="entry name" value="Galactose oxidase, central domain"/>
    <property type="match status" value="1"/>
</dbReference>
<dbReference type="OrthoDB" id="6591315at2759"/>
<evidence type="ECO:0000313" key="5">
    <source>
        <dbReference type="Proteomes" id="UP000007819"/>
    </source>
</evidence>
<dbReference type="InterPro" id="IPR000210">
    <property type="entry name" value="BTB/POZ_dom"/>
</dbReference>
<sequence>MSDQEPMWTNFCNEKRFSLSYDALNTMRRNNQFCDVVFVVGEKKIAAHKVILASHSNYFNKMFTGHFKDTEFLEVTNEEITPNSLELLLDFLYTSQLKINDSNVQDLLMGSIFLLLNDVKKECLKYIEQKTDIENFMTLKSIADKNKIRELHELFLSYTLKNYKNIVKSNKFLSFSFELMMELIQSDDLCAEEEEVYESTKMWLKYDLKERLKYLPVLINSIRLSLIPVDYLDSTVQEEDLIQSDIACMRCLFHAYKVHRQTKTMDNESVLNYNITHRKFTQKSQLFNIFGNQCSKDDHISPLNNFLLIKDSPEFMSLTFEQIMELIKSDDLCAEELQVYEAIITWVKYDVKNRSELFPKLFLSIRLPLIQVKDLINIVENEELVSSNSICMDFLLNTYRTLLALERNVPMKTSNSSELNIFNYRNRNLKQAIVLYRRSDYSKIEWYDKMNNTFYECSLTWYSDATTSNLILKDGRIFSISCKDGVNSVKLYDGNLNTWKSISTPHFVHNNSSIIQFYDQVYVMSSSGSEYYNILSETWQEVKFKITETQNLKLAVVSDLIYGVCETKAFYYNPKTDFGQLISSPSDMLTVYSIFSFNNQLYLIGCEYKYQQYSNQRILHLIYDKFNPQTNSWSRIKEEISNRKAPGVVVLDEKLYLMGGTNNKSIQFYEPKSDSFKTKSELYYIMHSSEHHDTQAFVVDTESIFPNNILKYYSSNEI</sequence>
<dbReference type="AlphaFoldDB" id="A0A8R2JWZ7"/>
<dbReference type="InterPro" id="IPR011043">
    <property type="entry name" value="Gal_Oxase/kelch_b-propeller"/>
</dbReference>
<dbReference type="SMART" id="SM00875">
    <property type="entry name" value="BACK"/>
    <property type="match status" value="2"/>
</dbReference>
<dbReference type="PANTHER" id="PTHR45632:SF17">
    <property type="entry name" value="KELCH-LIKE PROTEIN 31"/>
    <property type="match status" value="1"/>
</dbReference>
<keyword evidence="2" id="KW-0677">Repeat</keyword>
<dbReference type="KEGG" id="api:100573608"/>
<dbReference type="PANTHER" id="PTHR45632">
    <property type="entry name" value="LD33804P"/>
    <property type="match status" value="1"/>
</dbReference>
<dbReference type="Gene3D" id="1.25.40.420">
    <property type="match status" value="2"/>
</dbReference>
<dbReference type="Gene3D" id="3.30.710.10">
    <property type="entry name" value="Potassium Channel Kv1.1, Chain A"/>
    <property type="match status" value="1"/>
</dbReference>
<dbReference type="EnsemblMetazoa" id="XM_029492614.1">
    <property type="protein sequence ID" value="XP_029348474.1"/>
    <property type="gene ID" value="LOC100573608"/>
</dbReference>
<dbReference type="Pfam" id="PF00651">
    <property type="entry name" value="BTB"/>
    <property type="match status" value="1"/>
</dbReference>
<organism evidence="4 5">
    <name type="scientific">Acyrthosiphon pisum</name>
    <name type="common">Pea aphid</name>
    <dbReference type="NCBI Taxonomy" id="7029"/>
    <lineage>
        <taxon>Eukaryota</taxon>
        <taxon>Metazoa</taxon>
        <taxon>Ecdysozoa</taxon>
        <taxon>Arthropoda</taxon>
        <taxon>Hexapoda</taxon>
        <taxon>Insecta</taxon>
        <taxon>Pterygota</taxon>
        <taxon>Neoptera</taxon>
        <taxon>Paraneoptera</taxon>
        <taxon>Hemiptera</taxon>
        <taxon>Sternorrhyncha</taxon>
        <taxon>Aphidomorpha</taxon>
        <taxon>Aphidoidea</taxon>
        <taxon>Aphididae</taxon>
        <taxon>Macrosiphini</taxon>
        <taxon>Acyrthosiphon</taxon>
    </lineage>
</organism>
<evidence type="ECO:0000313" key="4">
    <source>
        <dbReference type="EnsemblMetazoa" id="XP_029348474.1"/>
    </source>
</evidence>
<dbReference type="Proteomes" id="UP000007819">
    <property type="component" value="Unassembled WGS sequence"/>
</dbReference>
<feature type="domain" description="BTB" evidence="3">
    <location>
        <begin position="34"/>
        <end position="101"/>
    </location>
</feature>
<dbReference type="RefSeq" id="XP_029348474.1">
    <property type="nucleotide sequence ID" value="XM_029492614.1"/>
</dbReference>
<reference evidence="4" key="2">
    <citation type="submission" date="2022-06" db="UniProtKB">
        <authorList>
            <consortium name="EnsemblMetazoa"/>
        </authorList>
    </citation>
    <scope>IDENTIFICATION</scope>
</reference>
<reference evidence="5" key="1">
    <citation type="submission" date="2010-06" db="EMBL/GenBank/DDBJ databases">
        <authorList>
            <person name="Jiang H."/>
            <person name="Abraham K."/>
            <person name="Ali S."/>
            <person name="Alsbrooks S.L."/>
            <person name="Anim B.N."/>
            <person name="Anosike U.S."/>
            <person name="Attaway T."/>
            <person name="Bandaranaike D.P."/>
            <person name="Battles P.K."/>
            <person name="Bell S.N."/>
            <person name="Bell A.V."/>
            <person name="Beltran B."/>
            <person name="Bickham C."/>
            <person name="Bustamante Y."/>
            <person name="Caleb T."/>
            <person name="Canada A."/>
            <person name="Cardenas V."/>
            <person name="Carter K."/>
            <person name="Chacko J."/>
            <person name="Chandrabose M.N."/>
            <person name="Chavez D."/>
            <person name="Chavez A."/>
            <person name="Chen L."/>
            <person name="Chu H.-S."/>
            <person name="Claassen K.J."/>
            <person name="Cockrell R."/>
            <person name="Collins M."/>
            <person name="Cooper J.A."/>
            <person name="Cree A."/>
            <person name="Curry S.M."/>
            <person name="Da Y."/>
            <person name="Dao M.D."/>
            <person name="Das B."/>
            <person name="Davila M.-L."/>
            <person name="Davy-Carroll L."/>
            <person name="Denson S."/>
            <person name="Dinh H."/>
            <person name="Ebong V.E."/>
            <person name="Edwards J.R."/>
            <person name="Egan A."/>
            <person name="El-Daye J."/>
            <person name="Escobedo L."/>
            <person name="Fernandez S."/>
            <person name="Fernando P.R."/>
            <person name="Flagg N."/>
            <person name="Forbes L.D."/>
            <person name="Fowler R.G."/>
            <person name="Fu Q."/>
            <person name="Gabisi R.A."/>
            <person name="Ganer J."/>
            <person name="Garbino Pronczuk A."/>
            <person name="Garcia R.M."/>
            <person name="Garner T."/>
            <person name="Garrett T.E."/>
            <person name="Gonzalez D.A."/>
            <person name="Hamid H."/>
            <person name="Hawkins E.S."/>
            <person name="Hirani K."/>
            <person name="Hogues M.E."/>
            <person name="Hollins B."/>
            <person name="Hsiao C.-H."/>
            <person name="Jabil R."/>
            <person name="James M.L."/>
            <person name="Jhangiani S.N."/>
            <person name="Johnson B."/>
            <person name="Johnson Q."/>
            <person name="Joshi V."/>
            <person name="Kalu J.B."/>
            <person name="Kam C."/>
            <person name="Kashfia A."/>
            <person name="Keebler J."/>
            <person name="Kisamo H."/>
            <person name="Kovar C.L."/>
            <person name="Lago L.A."/>
            <person name="Lai C.-Y."/>
            <person name="Laidlaw J."/>
            <person name="Lara F."/>
            <person name="Le T.-K."/>
            <person name="Lee S.L."/>
            <person name="Legall F.H."/>
            <person name="Lemon S.J."/>
            <person name="Lewis L.R."/>
            <person name="Li B."/>
            <person name="Liu Y."/>
            <person name="Liu Y.-S."/>
            <person name="Lopez J."/>
            <person name="Lozado R.J."/>
            <person name="Lu J."/>
            <person name="Madu R.C."/>
            <person name="Maheshwari M."/>
            <person name="Maheshwari R."/>
            <person name="Malloy K."/>
            <person name="Martinez E."/>
            <person name="Mathew T."/>
            <person name="Mercado I.C."/>
            <person name="Mercado C."/>
            <person name="Meyer B."/>
            <person name="Montgomery K."/>
            <person name="Morgan M.B."/>
            <person name="Munidasa M."/>
            <person name="Nazareth L.V."/>
            <person name="Nelson J."/>
            <person name="Ng B.M."/>
            <person name="Nguyen N.B."/>
            <person name="Nguyen P.Q."/>
            <person name="Nguyen T."/>
            <person name="Obregon M."/>
            <person name="Okwuonu G.O."/>
            <person name="Onwere C.G."/>
            <person name="Orozco G."/>
            <person name="Parra A."/>
            <person name="Patel S."/>
            <person name="Patil S."/>
            <person name="Perez A."/>
            <person name="Perez Y."/>
            <person name="Pham C."/>
            <person name="Primus E.L."/>
            <person name="Pu L.-L."/>
            <person name="Puazo M."/>
            <person name="Qin X."/>
            <person name="Quiroz J.B."/>
            <person name="Reese J."/>
            <person name="Richards S."/>
            <person name="Rives C.M."/>
            <person name="Robberts R."/>
            <person name="Ruiz S.J."/>
            <person name="Ruiz M.J."/>
            <person name="Santibanez J."/>
            <person name="Schneider B.W."/>
            <person name="Sisson I."/>
            <person name="Smith M."/>
            <person name="Sodergren E."/>
            <person name="Song X.-Z."/>
            <person name="Song B.B."/>
            <person name="Summersgill H."/>
            <person name="Thelus R."/>
            <person name="Thornton R.D."/>
            <person name="Trejos Z.Y."/>
            <person name="Usmani K."/>
            <person name="Vattathil S."/>
            <person name="Villasana D."/>
            <person name="Walker D.L."/>
            <person name="Wang S."/>
            <person name="Wang K."/>
            <person name="White C.S."/>
            <person name="Williams A.C."/>
            <person name="Williamson J."/>
            <person name="Wilson K."/>
            <person name="Woghiren I.O."/>
            <person name="Woodworth J.R."/>
            <person name="Worley K.C."/>
            <person name="Wright R.A."/>
            <person name="Wu W."/>
            <person name="Young L."/>
            <person name="Zhang L."/>
            <person name="Zhang J."/>
            <person name="Zhu Y."/>
            <person name="Muzny D.M."/>
            <person name="Weinstock G."/>
            <person name="Gibbs R.A."/>
        </authorList>
    </citation>
    <scope>NUCLEOTIDE SEQUENCE [LARGE SCALE GENOMIC DNA]</scope>
    <source>
        <strain evidence="5">LSR1</strain>
    </source>
</reference>
<dbReference type="PROSITE" id="PS50097">
    <property type="entry name" value="BTB"/>
    <property type="match status" value="1"/>
</dbReference>
<dbReference type="InterPro" id="IPR015915">
    <property type="entry name" value="Kelch-typ_b-propeller"/>
</dbReference>
<dbReference type="InterPro" id="IPR011705">
    <property type="entry name" value="BACK"/>
</dbReference>
<evidence type="ECO:0000256" key="2">
    <source>
        <dbReference type="ARBA" id="ARBA00022737"/>
    </source>
</evidence>
<dbReference type="InterPro" id="IPR011333">
    <property type="entry name" value="SKP1/BTB/POZ_sf"/>
</dbReference>
<evidence type="ECO:0000256" key="1">
    <source>
        <dbReference type="ARBA" id="ARBA00022441"/>
    </source>
</evidence>
<dbReference type="RefSeq" id="XP_029348473.1">
    <property type="nucleotide sequence ID" value="XM_029492613.1"/>
</dbReference>
<accession>A0A8R2JWZ7</accession>
<proteinExistence type="predicted"/>